<accession>A0ABQ3F3J7</accession>
<comment type="caution">
    <text evidence="1">The sequence shown here is derived from an EMBL/GenBank/DDBJ whole genome shotgun (WGS) entry which is preliminary data.</text>
</comment>
<dbReference type="EMBL" id="BMVP01000024">
    <property type="protein sequence ID" value="GHB83665.1"/>
    <property type="molecule type" value="Genomic_DNA"/>
</dbReference>
<dbReference type="Proteomes" id="UP000642673">
    <property type="component" value="Unassembled WGS sequence"/>
</dbReference>
<evidence type="ECO:0000313" key="2">
    <source>
        <dbReference type="Proteomes" id="UP000642673"/>
    </source>
</evidence>
<dbReference type="InterPro" id="IPR010321">
    <property type="entry name" value="DUF922"/>
</dbReference>
<gene>
    <name evidence="1" type="ORF">GCM10010347_63170</name>
</gene>
<sequence length="396" mass="41659">MPDCGSDGGDPALCAGAVVKMKSPPTALPCFHTILAIALTIGPGTFAGFAGAAESVPPAGCELKPGALNPGDYSGAVAIDSLIPNGDGTLHIRSSVDINLSVDEAGTVSGSWGIRSANFRTDVDLQVDFLLEDGKVTGSAKQLDLVDGHGTYTTTQDGEVFAKTIQNGRVSGTDLGGTVKIESIRCDEVSGSHAGAQGPLTDSEPTPVTLTKTGCSEVPTIIDSNDVNTINASTVNEFLKNARYDAGGAAAVGHLKPEIEDRFEFDGKNNVKKVNYTLKTKIAHPRWALGHPLPTEQQRALLNKAVELIKAHEIHHREIARQFAQKAVCAAVGRSEGAARKIITETNCDGFRAQEKFDLEQGSIAVVLNSKAEIIDVKTAPLDTRPNYSKFPDSGC</sequence>
<evidence type="ECO:0000313" key="1">
    <source>
        <dbReference type="EMBL" id="GHB83665.1"/>
    </source>
</evidence>
<keyword evidence="2" id="KW-1185">Reference proteome</keyword>
<dbReference type="Pfam" id="PF06037">
    <property type="entry name" value="DUF922"/>
    <property type="match status" value="1"/>
</dbReference>
<protein>
    <recommendedName>
        <fullName evidence="3">DUF922 domain-containing protein</fullName>
    </recommendedName>
</protein>
<evidence type="ECO:0008006" key="3">
    <source>
        <dbReference type="Google" id="ProtNLM"/>
    </source>
</evidence>
<proteinExistence type="predicted"/>
<reference evidence="2" key="1">
    <citation type="journal article" date="2019" name="Int. J. Syst. Evol. Microbiol.">
        <title>The Global Catalogue of Microorganisms (GCM) 10K type strain sequencing project: providing services to taxonomists for standard genome sequencing and annotation.</title>
        <authorList>
            <consortium name="The Broad Institute Genomics Platform"/>
            <consortium name="The Broad Institute Genome Sequencing Center for Infectious Disease"/>
            <person name="Wu L."/>
            <person name="Ma J."/>
        </authorList>
    </citation>
    <scope>NUCLEOTIDE SEQUENCE [LARGE SCALE GENOMIC DNA]</scope>
    <source>
        <strain evidence="2">JCM 4738</strain>
    </source>
</reference>
<name>A0ABQ3F3J7_9ACTN</name>
<organism evidence="1 2">
    <name type="scientific">Streptomyces cirratus</name>
    <dbReference type="NCBI Taxonomy" id="68187"/>
    <lineage>
        <taxon>Bacteria</taxon>
        <taxon>Bacillati</taxon>
        <taxon>Actinomycetota</taxon>
        <taxon>Actinomycetes</taxon>
        <taxon>Kitasatosporales</taxon>
        <taxon>Streptomycetaceae</taxon>
        <taxon>Streptomyces</taxon>
    </lineage>
</organism>